<dbReference type="GO" id="GO:0009737">
    <property type="term" value="P:response to abscisic acid"/>
    <property type="evidence" value="ECO:0007669"/>
    <property type="project" value="TreeGrafter"/>
</dbReference>
<feature type="compositionally biased region" description="Basic and acidic residues" evidence="2">
    <location>
        <begin position="336"/>
        <end position="355"/>
    </location>
</feature>
<evidence type="ECO:0008006" key="5">
    <source>
        <dbReference type="Google" id="ProtNLM"/>
    </source>
</evidence>
<feature type="compositionally biased region" description="Polar residues" evidence="2">
    <location>
        <begin position="356"/>
        <end position="367"/>
    </location>
</feature>
<feature type="region of interest" description="Disordered" evidence="2">
    <location>
        <begin position="326"/>
        <end position="384"/>
    </location>
</feature>
<feature type="compositionally biased region" description="Basic and acidic residues" evidence="2">
    <location>
        <begin position="252"/>
        <end position="265"/>
    </location>
</feature>
<evidence type="ECO:0000256" key="1">
    <source>
        <dbReference type="ARBA" id="ARBA00008403"/>
    </source>
</evidence>
<feature type="compositionally biased region" description="Basic and acidic residues" evidence="2">
    <location>
        <begin position="50"/>
        <end position="60"/>
    </location>
</feature>
<evidence type="ECO:0000256" key="2">
    <source>
        <dbReference type="SAM" id="MobiDB-lite"/>
    </source>
</evidence>
<protein>
    <recommendedName>
        <fullName evidence="5">Dehydrin</fullName>
    </recommendedName>
</protein>
<feature type="compositionally biased region" description="Basic and acidic residues" evidence="2">
    <location>
        <begin position="218"/>
        <end position="230"/>
    </location>
</feature>
<dbReference type="AlphaFoldDB" id="A0AAW0L9C0"/>
<dbReference type="InterPro" id="IPR000167">
    <property type="entry name" value="Dehydrin"/>
</dbReference>
<gene>
    <name evidence="3" type="ORF">CFP56_005239</name>
</gene>
<keyword evidence="4" id="KW-1185">Reference proteome</keyword>
<feature type="compositionally biased region" description="Polar residues" evidence="2">
    <location>
        <begin position="128"/>
        <end position="137"/>
    </location>
</feature>
<evidence type="ECO:0000313" key="3">
    <source>
        <dbReference type="EMBL" id="KAK7848267.1"/>
    </source>
</evidence>
<proteinExistence type="inferred from homology"/>
<feature type="region of interest" description="Disordered" evidence="2">
    <location>
        <begin position="112"/>
        <end position="155"/>
    </location>
</feature>
<dbReference type="Pfam" id="PF00257">
    <property type="entry name" value="Dehydrin"/>
    <property type="match status" value="1"/>
</dbReference>
<dbReference type="PANTHER" id="PTHR33346:SF42">
    <property type="entry name" value="DEHYDRIN XERO 1"/>
    <property type="match status" value="1"/>
</dbReference>
<comment type="caution">
    <text evidence="3">The sequence shown here is derived from an EMBL/GenBank/DDBJ whole genome shotgun (WGS) entry which is preliminary data.</text>
</comment>
<feature type="region of interest" description="Disordered" evidence="2">
    <location>
        <begin position="49"/>
        <end position="81"/>
    </location>
</feature>
<name>A0AAW0L9C0_QUESU</name>
<dbReference type="GO" id="GO:0005829">
    <property type="term" value="C:cytosol"/>
    <property type="evidence" value="ECO:0007669"/>
    <property type="project" value="TreeGrafter"/>
</dbReference>
<dbReference type="GO" id="GO:0009631">
    <property type="term" value="P:cold acclimation"/>
    <property type="evidence" value="ECO:0007669"/>
    <property type="project" value="TreeGrafter"/>
</dbReference>
<feature type="compositionally biased region" description="Basic and acidic residues" evidence="2">
    <location>
        <begin position="144"/>
        <end position="155"/>
    </location>
</feature>
<sequence>MCSQISSNDIALSFAYSKLLLSLFHFENVAVPKPIRRWYTQVDEYGNPIRVDEHGPRTHTDQYGNPTHHTDTSNGTGGFDSATLQGMRPGATVPTHGGDYRHDQQGLTQKIEEKTPGVGRKHDDPYQQGHTTSTTAPSYYEGQGHQENKGQHHQENKGLTEKIKETYQVLGASVGCKHDDPYQHVTQLQLQPQVTIEGQHHQENKELTEKIKENVPGVEREQGVDRENKENVPGVGRKHDDPYQQDYYKGQHHQENKGLTEKIKENVPGVGRKHDDPYQQGHTTSTKAPGYYEGQHYQENKGLTEKIKENVPGVGCSTMIRTNKITTRATSSGEQGVDRENKRDVPGVGRKHDDSCQQSHNNFNYTPGSYEGKHHQENKGLTEK</sequence>
<evidence type="ECO:0000313" key="4">
    <source>
        <dbReference type="Proteomes" id="UP000237347"/>
    </source>
</evidence>
<accession>A0AAW0L9C0</accession>
<dbReference type="EMBL" id="PKMF04000129">
    <property type="protein sequence ID" value="KAK7848267.1"/>
    <property type="molecule type" value="Genomic_DNA"/>
</dbReference>
<feature type="compositionally biased region" description="Basic and acidic residues" evidence="2">
    <location>
        <begin position="371"/>
        <end position="384"/>
    </location>
</feature>
<feature type="region of interest" description="Disordered" evidence="2">
    <location>
        <begin position="218"/>
        <end position="292"/>
    </location>
</feature>
<dbReference type="Proteomes" id="UP000237347">
    <property type="component" value="Unassembled WGS sequence"/>
</dbReference>
<dbReference type="GO" id="GO:0009414">
    <property type="term" value="P:response to water deprivation"/>
    <property type="evidence" value="ECO:0007669"/>
    <property type="project" value="TreeGrafter"/>
</dbReference>
<reference evidence="3 4" key="1">
    <citation type="journal article" date="2018" name="Sci. Data">
        <title>The draft genome sequence of cork oak.</title>
        <authorList>
            <person name="Ramos A.M."/>
            <person name="Usie A."/>
            <person name="Barbosa P."/>
            <person name="Barros P.M."/>
            <person name="Capote T."/>
            <person name="Chaves I."/>
            <person name="Simoes F."/>
            <person name="Abreu I."/>
            <person name="Carrasquinho I."/>
            <person name="Faro C."/>
            <person name="Guimaraes J.B."/>
            <person name="Mendonca D."/>
            <person name="Nobrega F."/>
            <person name="Rodrigues L."/>
            <person name="Saibo N.J.M."/>
            <person name="Varela M.C."/>
            <person name="Egas C."/>
            <person name="Matos J."/>
            <person name="Miguel C.M."/>
            <person name="Oliveira M.M."/>
            <person name="Ricardo C.P."/>
            <person name="Goncalves S."/>
        </authorList>
    </citation>
    <scope>NUCLEOTIDE SEQUENCE [LARGE SCALE GENOMIC DNA]</scope>
    <source>
        <strain evidence="4">cv. HL8</strain>
    </source>
</reference>
<dbReference type="PANTHER" id="PTHR33346">
    <property type="entry name" value="DEHYDRIN XERO 2-RELATED"/>
    <property type="match status" value="1"/>
</dbReference>
<comment type="similarity">
    <text evidence="1">Belongs to the plant dehydrin family.</text>
</comment>
<organism evidence="3 4">
    <name type="scientific">Quercus suber</name>
    <name type="common">Cork oak</name>
    <dbReference type="NCBI Taxonomy" id="58331"/>
    <lineage>
        <taxon>Eukaryota</taxon>
        <taxon>Viridiplantae</taxon>
        <taxon>Streptophyta</taxon>
        <taxon>Embryophyta</taxon>
        <taxon>Tracheophyta</taxon>
        <taxon>Spermatophyta</taxon>
        <taxon>Magnoliopsida</taxon>
        <taxon>eudicotyledons</taxon>
        <taxon>Gunneridae</taxon>
        <taxon>Pentapetalae</taxon>
        <taxon>rosids</taxon>
        <taxon>fabids</taxon>
        <taxon>Fagales</taxon>
        <taxon>Fagaceae</taxon>
        <taxon>Quercus</taxon>
    </lineage>
</organism>
<feature type="compositionally biased region" description="Basic and acidic residues" evidence="2">
    <location>
        <begin position="112"/>
        <end position="125"/>
    </location>
</feature>